<name>A0A348HHM5_9GAMM</name>
<evidence type="ECO:0000313" key="1">
    <source>
        <dbReference type="EMBL" id="BBG31127.1"/>
    </source>
</evidence>
<dbReference type="AlphaFoldDB" id="A0A348HHM5"/>
<gene>
    <name evidence="1" type="ORF">ZBT109_2396</name>
</gene>
<proteinExistence type="predicted"/>
<dbReference type="EMBL" id="AP018933">
    <property type="protein sequence ID" value="BBG31127.1"/>
    <property type="molecule type" value="Genomic_DNA"/>
</dbReference>
<sequence>MDGLATIDQVDFSPLPLALFENPVSGLTTPAAMT</sequence>
<dbReference type="KEGG" id="zpl:ZBT109_2396"/>
<organism evidence="1 2">
    <name type="scientific">Zymobacter palmae</name>
    <dbReference type="NCBI Taxonomy" id="33074"/>
    <lineage>
        <taxon>Bacteria</taxon>
        <taxon>Pseudomonadati</taxon>
        <taxon>Pseudomonadota</taxon>
        <taxon>Gammaproteobacteria</taxon>
        <taxon>Oceanospirillales</taxon>
        <taxon>Halomonadaceae</taxon>
        <taxon>Zymobacter group</taxon>
        <taxon>Zymobacter</taxon>
    </lineage>
</organism>
<keyword evidence="2" id="KW-1185">Reference proteome</keyword>
<protein>
    <submittedName>
        <fullName evidence="1">DNA segregation ATPase FtsK/SpoIIIE family</fullName>
    </submittedName>
</protein>
<accession>A0A348HHM5</accession>
<dbReference type="Proteomes" id="UP000267342">
    <property type="component" value="Chromosome"/>
</dbReference>
<evidence type="ECO:0000313" key="2">
    <source>
        <dbReference type="Proteomes" id="UP000267342"/>
    </source>
</evidence>
<reference evidence="1 2" key="1">
    <citation type="submission" date="2018-09" db="EMBL/GenBank/DDBJ databases">
        <title>Zymobacter palmae IAM14233 (=T109) whole genome analysis.</title>
        <authorList>
            <person name="Yanase H."/>
        </authorList>
    </citation>
    <scope>NUCLEOTIDE SEQUENCE [LARGE SCALE GENOMIC DNA]</scope>
    <source>
        <strain evidence="1 2">IAM14233</strain>
    </source>
</reference>